<dbReference type="STRING" id="1160509.A0A3N4I300"/>
<evidence type="ECO:0000313" key="1">
    <source>
        <dbReference type="EMBL" id="RPA80482.1"/>
    </source>
</evidence>
<dbReference type="EMBL" id="ML119688">
    <property type="protein sequence ID" value="RPA80482.1"/>
    <property type="molecule type" value="Genomic_DNA"/>
</dbReference>
<evidence type="ECO:0000313" key="2">
    <source>
        <dbReference type="Proteomes" id="UP000275078"/>
    </source>
</evidence>
<sequence>MDHFPPSTSADNAEDNVVVYMGAELDAAVEEQTNEFGTVIPTVAPQHFEQTNEFTAVPTVPPQHFQPQPAARPAMASIAETQDLFFEHGSTITFSAAEREGNRFAMRCGSVLTQAIIDKAYAKAKLVLGYLDDERAFATIIDVWRGRCWKTCLYLGLPDPSKLQRVYNAMGLGVSSLGLPVWIDQNAWIKGAAIGRSVDFGHVPAEWKRDKIRTKAGGPVYIQGGSIGLHNYIKEAGSMAGFVTNTMTNTINMLTAGHGLPGAKFGDLVDSPSTVECSSSFDFIIRQTNIAIPEERQPFRAGLQKRAEEILADYVIEDVQEGGTFMMEHGTGDDGEEPKRRQVLVSGMPLGKVRMCKLIRNSAHLATNNEKLRDLGLPQFAVPQNFSSFSTMDYALVEVNAERYGGNIVDIPGRDRIRITKTKRLAPGDNLRTIGRTNGVAEGTINSYFLMSWDRNNRQTSWEIVAINSTRLPGDSGGVALLVNTLFSSDEDGEVGGMMHGLDKNMSFVSITGIDDILEDASKEMGGKFVWTVPGPLE</sequence>
<organism evidence="1 2">
    <name type="scientific">Ascobolus immersus RN42</name>
    <dbReference type="NCBI Taxonomy" id="1160509"/>
    <lineage>
        <taxon>Eukaryota</taxon>
        <taxon>Fungi</taxon>
        <taxon>Dikarya</taxon>
        <taxon>Ascomycota</taxon>
        <taxon>Pezizomycotina</taxon>
        <taxon>Pezizomycetes</taxon>
        <taxon>Pezizales</taxon>
        <taxon>Ascobolaceae</taxon>
        <taxon>Ascobolus</taxon>
    </lineage>
</organism>
<protein>
    <submittedName>
        <fullName evidence="1">Uncharacterized protein</fullName>
    </submittedName>
</protein>
<dbReference type="InterPro" id="IPR009003">
    <property type="entry name" value="Peptidase_S1_PA"/>
</dbReference>
<reference evidence="1 2" key="1">
    <citation type="journal article" date="2018" name="Nat. Ecol. Evol.">
        <title>Pezizomycetes genomes reveal the molecular basis of ectomycorrhizal truffle lifestyle.</title>
        <authorList>
            <person name="Murat C."/>
            <person name="Payen T."/>
            <person name="Noel B."/>
            <person name="Kuo A."/>
            <person name="Morin E."/>
            <person name="Chen J."/>
            <person name="Kohler A."/>
            <person name="Krizsan K."/>
            <person name="Balestrini R."/>
            <person name="Da Silva C."/>
            <person name="Montanini B."/>
            <person name="Hainaut M."/>
            <person name="Levati E."/>
            <person name="Barry K.W."/>
            <person name="Belfiori B."/>
            <person name="Cichocki N."/>
            <person name="Clum A."/>
            <person name="Dockter R.B."/>
            <person name="Fauchery L."/>
            <person name="Guy J."/>
            <person name="Iotti M."/>
            <person name="Le Tacon F."/>
            <person name="Lindquist E.A."/>
            <person name="Lipzen A."/>
            <person name="Malagnac F."/>
            <person name="Mello A."/>
            <person name="Molinier V."/>
            <person name="Miyauchi S."/>
            <person name="Poulain J."/>
            <person name="Riccioni C."/>
            <person name="Rubini A."/>
            <person name="Sitrit Y."/>
            <person name="Splivallo R."/>
            <person name="Traeger S."/>
            <person name="Wang M."/>
            <person name="Zifcakova L."/>
            <person name="Wipf D."/>
            <person name="Zambonelli A."/>
            <person name="Paolocci F."/>
            <person name="Nowrousian M."/>
            <person name="Ottonello S."/>
            <person name="Baldrian P."/>
            <person name="Spatafora J.W."/>
            <person name="Henrissat B."/>
            <person name="Nagy L.G."/>
            <person name="Aury J.M."/>
            <person name="Wincker P."/>
            <person name="Grigoriev I.V."/>
            <person name="Bonfante P."/>
            <person name="Martin F.M."/>
        </authorList>
    </citation>
    <scope>NUCLEOTIDE SEQUENCE [LARGE SCALE GENOMIC DNA]</scope>
    <source>
        <strain evidence="1 2">RN42</strain>
    </source>
</reference>
<name>A0A3N4I300_ASCIM</name>
<dbReference type="SUPFAM" id="SSF50494">
    <property type="entry name" value="Trypsin-like serine proteases"/>
    <property type="match status" value="1"/>
</dbReference>
<dbReference type="Proteomes" id="UP000275078">
    <property type="component" value="Unassembled WGS sequence"/>
</dbReference>
<proteinExistence type="predicted"/>
<gene>
    <name evidence="1" type="ORF">BJ508DRAFT_307480</name>
</gene>
<keyword evidence="2" id="KW-1185">Reference proteome</keyword>
<accession>A0A3N4I300</accession>
<dbReference type="AlphaFoldDB" id="A0A3N4I300"/>